<sequence length="906" mass="97616">MKAIASGSRSDVTVVLLGHEQADYRNRALYYYQQANVPCLALKPLRSCDEGQACSDRLQQAIAQISTPLVVLALDADFVLPDALDIAAACLNETPGCIGAQGYALAYAAGGAQISYHKPGGHLAGAGQGAIGRLQEYASAGQQAWRAVVRVPALQAAIASLPAGLDFVGWRQALSYALLSQGAFAPLPQTDVVCEYAPCTLTMAAREECLTGIVRIMRNWDGAALCEGEAGFVLLNEFVRSTYTPVELPLLFTSPWRHVGEAPERVFESRQFVEMPYYSAALFSALTELEFLCHAWPAGQRQYRALEGVWVRQRELLKVHPNDTAESLQIRYWEALSLGIFNQAVCQRLVASLGNEDDAVRSGELRDWLHRLGQVPSLDVQSGLAVTPSGQVLAALAAATPDDDARERVLAHLARSSVGQIAFVVLDLNDDDAGLQATFDSLLATGLRNFKLLVLKAGKPPVVTTPRDTLHFIAVTESSWVAHLNQALYQLPSDWLLLLHAGEQLLSGGLLQLSVELSKEPACLAICANEVQQDADGRLQGIQRPSADLDLLRGQPALMSRHWLLRRQALLDLNGFSEAVPGAVEFDLLLRLVETKGVGSLAHLDDYLVLGEQSTEALSSQAQGVLERHLRQLGYQGHVSEMGSGLQIDLRHPATPMVSILLASEGELAGVQPTLTSILQRTRYPRYEVVLACAAQGGDAHVGERQGMGNRVRLLTGTAGASRNDLLNLAASHAQGEYLVILSERAEVISPAWLESLLNEAQRPEVGIVGAALHDTNTGLVHGGYDLLVGPQVHSLQLSGEGQWSQSVCGREAVSADCLMLSKAQFSQCDGLALGPGSDVNLCLVAREAGLMVLWTPRAQVRVAKMPSVDQQVAQVLAGRWPHRFCGQSREAETHSAQGPAWLSAL</sequence>
<protein>
    <submittedName>
        <fullName evidence="1">Glycosyltransferase</fullName>
    </submittedName>
</protein>
<reference evidence="1 2" key="1">
    <citation type="submission" date="2019-10" db="EMBL/GenBank/DDBJ databases">
        <title>XDR Pseudomonas monteilii producing IMP-16 from LCR.</title>
        <authorList>
            <person name="Ballaben A."/>
            <person name="Doi Y."/>
        </authorList>
    </citation>
    <scope>NUCLEOTIDE SEQUENCE [LARGE SCALE GENOMIC DNA]</scope>
    <source>
        <strain evidence="1 2">597/14</strain>
    </source>
</reference>
<name>A0A7X3F445_9PSED</name>
<dbReference type="GO" id="GO:0016740">
    <property type="term" value="F:transferase activity"/>
    <property type="evidence" value="ECO:0007669"/>
    <property type="project" value="UniProtKB-KW"/>
</dbReference>
<dbReference type="Gene3D" id="3.90.550.10">
    <property type="entry name" value="Spore Coat Polysaccharide Biosynthesis Protein SpsA, Chain A"/>
    <property type="match status" value="2"/>
</dbReference>
<proteinExistence type="predicted"/>
<keyword evidence="1" id="KW-0808">Transferase</keyword>
<dbReference type="PANTHER" id="PTHR43179">
    <property type="entry name" value="RHAMNOSYLTRANSFERASE WBBL"/>
    <property type="match status" value="1"/>
</dbReference>
<organism evidence="1 2">
    <name type="scientific">Pseudomonas monteilii</name>
    <dbReference type="NCBI Taxonomy" id="76759"/>
    <lineage>
        <taxon>Bacteria</taxon>
        <taxon>Pseudomonadati</taxon>
        <taxon>Pseudomonadota</taxon>
        <taxon>Gammaproteobacteria</taxon>
        <taxon>Pseudomonadales</taxon>
        <taxon>Pseudomonadaceae</taxon>
        <taxon>Pseudomonas</taxon>
    </lineage>
</organism>
<evidence type="ECO:0000313" key="1">
    <source>
        <dbReference type="EMBL" id="MVF50891.1"/>
    </source>
</evidence>
<dbReference type="InterPro" id="IPR029044">
    <property type="entry name" value="Nucleotide-diphossugar_trans"/>
</dbReference>
<comment type="caution">
    <text evidence="1">The sequence shown here is derived from an EMBL/GenBank/DDBJ whole genome shotgun (WGS) entry which is preliminary data.</text>
</comment>
<gene>
    <name evidence="1" type="ORF">F9Z43_16540</name>
</gene>
<evidence type="ECO:0000313" key="2">
    <source>
        <dbReference type="Proteomes" id="UP000440965"/>
    </source>
</evidence>
<dbReference type="RefSeq" id="WP_156867611.1">
    <property type="nucleotide sequence ID" value="NZ_JACGDB010000004.1"/>
</dbReference>
<dbReference type="EMBL" id="WEIK01000014">
    <property type="protein sequence ID" value="MVF50891.1"/>
    <property type="molecule type" value="Genomic_DNA"/>
</dbReference>
<dbReference type="Proteomes" id="UP000440965">
    <property type="component" value="Unassembled WGS sequence"/>
</dbReference>
<dbReference type="AlphaFoldDB" id="A0A7X3F445"/>
<accession>A0A7X3F445</accession>
<dbReference type="SUPFAM" id="SSF53448">
    <property type="entry name" value="Nucleotide-diphospho-sugar transferases"/>
    <property type="match status" value="2"/>
</dbReference>
<dbReference type="PANTHER" id="PTHR43179:SF7">
    <property type="entry name" value="RHAMNOSYLTRANSFERASE WBBL"/>
    <property type="match status" value="1"/>
</dbReference>